<dbReference type="Proteomes" id="UP000784919">
    <property type="component" value="Unassembled WGS sequence"/>
</dbReference>
<feature type="compositionally biased region" description="Basic and acidic residues" evidence="1">
    <location>
        <begin position="45"/>
        <end position="55"/>
    </location>
</feature>
<dbReference type="AlphaFoldDB" id="A0A9P7MLL4"/>
<comment type="caution">
    <text evidence="2">The sequence shown here is derived from an EMBL/GenBank/DDBJ whole genome shotgun (WGS) entry which is preliminary data.</text>
</comment>
<dbReference type="EMBL" id="SRPS01000441">
    <property type="protein sequence ID" value="KAG5957982.1"/>
    <property type="molecule type" value="Genomic_DNA"/>
</dbReference>
<organism evidence="2 3">
    <name type="scientific">Claviceps arundinis</name>
    <dbReference type="NCBI Taxonomy" id="1623583"/>
    <lineage>
        <taxon>Eukaryota</taxon>
        <taxon>Fungi</taxon>
        <taxon>Dikarya</taxon>
        <taxon>Ascomycota</taxon>
        <taxon>Pezizomycotina</taxon>
        <taxon>Sordariomycetes</taxon>
        <taxon>Hypocreomycetidae</taxon>
        <taxon>Hypocreales</taxon>
        <taxon>Clavicipitaceae</taxon>
        <taxon>Claviceps</taxon>
    </lineage>
</organism>
<name>A0A9P7MLL4_9HYPO</name>
<protein>
    <submittedName>
        <fullName evidence="2">Uncharacterized protein</fullName>
    </submittedName>
</protein>
<reference evidence="2" key="1">
    <citation type="journal article" date="2020" name="bioRxiv">
        <title>Whole genome comparisons of ergot fungi reveals the divergence and evolution of species within the genus Claviceps are the result of varying mechanisms driving genome evolution and host range expansion.</title>
        <authorList>
            <person name="Wyka S.A."/>
            <person name="Mondo S.J."/>
            <person name="Liu M."/>
            <person name="Dettman J."/>
            <person name="Nalam V."/>
            <person name="Broders K.D."/>
        </authorList>
    </citation>
    <scope>NUCLEOTIDE SEQUENCE</scope>
    <source>
        <strain evidence="2">CCC 1102</strain>
    </source>
</reference>
<proteinExistence type="predicted"/>
<evidence type="ECO:0000313" key="2">
    <source>
        <dbReference type="EMBL" id="KAG5957982.1"/>
    </source>
</evidence>
<evidence type="ECO:0000256" key="1">
    <source>
        <dbReference type="SAM" id="MobiDB-lite"/>
    </source>
</evidence>
<accession>A0A9P7MLL4</accession>
<sequence>MPTKITPRTSRFSMAPHIHRSSLYSRWMTEVHDEAKKQPNRSRQQMKDWADKRRVEPPTYEEGDLVMFNARNIWTKLPAKKLDKKMLGS</sequence>
<feature type="region of interest" description="Disordered" evidence="1">
    <location>
        <begin position="33"/>
        <end position="55"/>
    </location>
</feature>
<dbReference type="OrthoDB" id="5101518at2759"/>
<evidence type="ECO:0000313" key="3">
    <source>
        <dbReference type="Proteomes" id="UP000784919"/>
    </source>
</evidence>
<gene>
    <name evidence="2" type="ORF">E4U56_005911</name>
</gene>